<dbReference type="EC" id="3.1.2.12" evidence="2 7"/>
<dbReference type="InterPro" id="IPR029058">
    <property type="entry name" value="AB_hydrolase_fold"/>
</dbReference>
<evidence type="ECO:0000256" key="4">
    <source>
        <dbReference type="ARBA" id="ARBA00022487"/>
    </source>
</evidence>
<sequence>MDVNIYLPKKYFELKEKNSLEPELPVLLYLSGLTCTPNNASEKAFWQPYANEYGFAVVLPDTSPRGAGIEGEDDSWDFGTGAGFYVDSIKEPWSKNYNMYSYILKDLLPNLKTDFKILNFDKISITGHSMGGYGAMMFYLKNPGYFKSCSAFSPISNPSKCPWGEKCFGNYLGDDKTKWLEYDPTELIKKFNNEGDEKILPPILIHTGLNDPFYYRDFQLLPENLVAASKESKVKVDVNLVDGYDHSYYFISSFTKDHAAHHAKYLGLSSKL</sequence>
<dbReference type="Gene3D" id="3.40.50.1820">
    <property type="entry name" value="alpha/beta hydrolase"/>
    <property type="match status" value="1"/>
</dbReference>
<evidence type="ECO:0000256" key="6">
    <source>
        <dbReference type="PIRSR" id="PIRSR614186-1"/>
    </source>
</evidence>
<accession>A0A9W6WIY6</accession>
<dbReference type="FunFam" id="3.40.50.1820:FF:000002">
    <property type="entry name" value="S-formylglutathione hydrolase"/>
    <property type="match status" value="1"/>
</dbReference>
<keyword evidence="5 7" id="KW-0378">Hydrolase</keyword>
<dbReference type="GO" id="GO:0018738">
    <property type="term" value="F:S-formylglutathione hydrolase activity"/>
    <property type="evidence" value="ECO:0007669"/>
    <property type="project" value="UniProtKB-EC"/>
</dbReference>
<dbReference type="Proteomes" id="UP001165120">
    <property type="component" value="Unassembled WGS sequence"/>
</dbReference>
<dbReference type="SUPFAM" id="SSF53474">
    <property type="entry name" value="alpha/beta-Hydrolases"/>
    <property type="match status" value="1"/>
</dbReference>
<dbReference type="EMBL" id="BSXN01001793">
    <property type="protein sequence ID" value="GME74498.1"/>
    <property type="molecule type" value="Genomic_DNA"/>
</dbReference>
<feature type="active site" description="Charge relay system" evidence="6">
    <location>
        <position position="129"/>
    </location>
</feature>
<comment type="catalytic activity">
    <reaction evidence="7">
        <text>S-formylglutathione + H2O = formate + glutathione + H(+)</text>
        <dbReference type="Rhea" id="RHEA:14961"/>
        <dbReference type="ChEBI" id="CHEBI:15377"/>
        <dbReference type="ChEBI" id="CHEBI:15378"/>
        <dbReference type="ChEBI" id="CHEBI:15740"/>
        <dbReference type="ChEBI" id="CHEBI:57688"/>
        <dbReference type="ChEBI" id="CHEBI:57925"/>
        <dbReference type="EC" id="3.1.2.12"/>
    </reaction>
</comment>
<protein>
    <recommendedName>
        <fullName evidence="3 7">S-formylglutathione hydrolase</fullName>
        <ecNumber evidence="2 7">3.1.2.12</ecNumber>
    </recommendedName>
</protein>
<dbReference type="PANTHER" id="PTHR10061">
    <property type="entry name" value="S-FORMYLGLUTATHIONE HYDROLASE"/>
    <property type="match status" value="1"/>
</dbReference>
<keyword evidence="4 7" id="KW-0719">Serine esterase</keyword>
<keyword evidence="9" id="KW-1185">Reference proteome</keyword>
<feature type="active site" description="Charge relay system" evidence="6">
    <location>
        <position position="211"/>
    </location>
</feature>
<comment type="subcellular location">
    <subcellularLocation>
        <location evidence="7">Cytoplasm</location>
    </subcellularLocation>
</comment>
<evidence type="ECO:0000313" key="8">
    <source>
        <dbReference type="EMBL" id="GME74498.1"/>
    </source>
</evidence>
<evidence type="ECO:0000256" key="7">
    <source>
        <dbReference type="RuleBase" id="RU363068"/>
    </source>
</evidence>
<dbReference type="InterPro" id="IPR014186">
    <property type="entry name" value="S-formylglutathione_hydrol"/>
</dbReference>
<dbReference type="AlphaFoldDB" id="A0A9W6WIY6"/>
<dbReference type="GO" id="GO:0005829">
    <property type="term" value="C:cytosol"/>
    <property type="evidence" value="ECO:0007669"/>
    <property type="project" value="TreeGrafter"/>
</dbReference>
<comment type="caution">
    <text evidence="8">The sequence shown here is derived from an EMBL/GenBank/DDBJ whole genome shotgun (WGS) entry which is preliminary data.</text>
</comment>
<comment type="function">
    <text evidence="7">Serine hydrolase involved in the detoxification of formaldehyde.</text>
</comment>
<evidence type="ECO:0000256" key="2">
    <source>
        <dbReference type="ARBA" id="ARBA00012479"/>
    </source>
</evidence>
<reference evidence="8" key="1">
    <citation type="submission" date="2023-04" db="EMBL/GenBank/DDBJ databases">
        <title>Candida boidinii NBRC 10035.</title>
        <authorList>
            <person name="Ichikawa N."/>
            <person name="Sato H."/>
            <person name="Tonouchi N."/>
        </authorList>
    </citation>
    <scope>NUCLEOTIDE SEQUENCE</scope>
    <source>
        <strain evidence="8">NBRC 10035</strain>
    </source>
</reference>
<dbReference type="InterPro" id="IPR000801">
    <property type="entry name" value="Esterase-like"/>
</dbReference>
<dbReference type="Pfam" id="PF00756">
    <property type="entry name" value="Esterase"/>
    <property type="match status" value="1"/>
</dbReference>
<evidence type="ECO:0000256" key="3">
    <source>
        <dbReference type="ARBA" id="ARBA00016774"/>
    </source>
</evidence>
<proteinExistence type="inferred from homology"/>
<dbReference type="GO" id="GO:0046294">
    <property type="term" value="P:formaldehyde catabolic process"/>
    <property type="evidence" value="ECO:0007669"/>
    <property type="project" value="InterPro"/>
</dbReference>
<evidence type="ECO:0000256" key="5">
    <source>
        <dbReference type="ARBA" id="ARBA00022801"/>
    </source>
</evidence>
<evidence type="ECO:0000256" key="1">
    <source>
        <dbReference type="ARBA" id="ARBA00005622"/>
    </source>
</evidence>
<gene>
    <name evidence="8" type="ORF">Cboi02_000443400</name>
</gene>
<organism evidence="8 9">
    <name type="scientific">Candida boidinii</name>
    <name type="common">Yeast</name>
    <dbReference type="NCBI Taxonomy" id="5477"/>
    <lineage>
        <taxon>Eukaryota</taxon>
        <taxon>Fungi</taxon>
        <taxon>Dikarya</taxon>
        <taxon>Ascomycota</taxon>
        <taxon>Saccharomycotina</taxon>
        <taxon>Pichiomycetes</taxon>
        <taxon>Pichiales</taxon>
        <taxon>Pichiaceae</taxon>
        <taxon>Ogataea</taxon>
        <taxon>Ogataea/Candida clade</taxon>
    </lineage>
</organism>
<dbReference type="PANTHER" id="PTHR10061:SF0">
    <property type="entry name" value="S-FORMYLGLUTATHIONE HYDROLASE"/>
    <property type="match status" value="1"/>
</dbReference>
<dbReference type="GO" id="GO:0052689">
    <property type="term" value="F:carboxylic ester hydrolase activity"/>
    <property type="evidence" value="ECO:0007669"/>
    <property type="project" value="UniProtKB-KW"/>
</dbReference>
<feature type="active site" description="Charge relay system" evidence="6">
    <location>
        <position position="246"/>
    </location>
</feature>
<evidence type="ECO:0000313" key="9">
    <source>
        <dbReference type="Proteomes" id="UP001165120"/>
    </source>
</evidence>
<keyword evidence="7" id="KW-0963">Cytoplasm</keyword>
<dbReference type="NCBIfam" id="TIGR02821">
    <property type="entry name" value="fghA_ester_D"/>
    <property type="match status" value="1"/>
</dbReference>
<name>A0A9W6WIY6_CANBO</name>
<comment type="similarity">
    <text evidence="1 7">Belongs to the esterase D family.</text>
</comment>